<keyword evidence="1" id="KW-0812">Transmembrane</keyword>
<keyword evidence="1" id="KW-0472">Membrane</keyword>
<dbReference type="PANTHER" id="PTHR45902">
    <property type="entry name" value="LATROPHILIN RECEPTOR-LIKE PROTEIN A"/>
    <property type="match status" value="1"/>
</dbReference>
<evidence type="ECO:0000313" key="2">
    <source>
        <dbReference type="EMBL" id="KAK3103506.1"/>
    </source>
</evidence>
<sequence length="414" mass="46789">MGIFTKKQSKELVSLPASEQTLKENLRSILDVGASDIELITDKEEIIESDGKEFDYALCRFVHFDIFIRSSTPRLHIEETLINFKNQLVDGCILSESPQVLITPRPSTDGAPGNEKILRGKSLVNAIDFFIAKVSKVLTCTQIELYEDEYNISNDNLSIFLHGIDRNVPFDEFAKSTTGHIRICLEYLKEKQYFLRPHAQSNEVHKYSKYLWTMSLVCSIISIISLGLTLTIYFLLPQLRTTSGKLLILMMVSLLLTMLFMQLSYFTIQMPDGCVISAAMLHFFWLSVFTRLFVEMIVSAVDILMCYVDLRLFVVMVVTAVDILMCNVDLGLFVEIVVLAVDALMCYVDLGLFVEIVVLAVDALMCYVDLGLFVEMVVSAVDILMCDIDLVLFVVMTVSVGVNLMWIFSCVILI</sequence>
<feature type="transmembrane region" description="Helical" evidence="1">
    <location>
        <begin position="306"/>
        <end position="324"/>
    </location>
</feature>
<reference evidence="2" key="1">
    <citation type="submission" date="2019-08" db="EMBL/GenBank/DDBJ databases">
        <title>The improved chromosome-level genome for the pearl oyster Pinctada fucata martensii using PacBio sequencing and Hi-C.</title>
        <authorList>
            <person name="Zheng Z."/>
        </authorList>
    </citation>
    <scope>NUCLEOTIDE SEQUENCE</scope>
    <source>
        <strain evidence="2">ZZ-2019</strain>
        <tissue evidence="2">Adductor muscle</tissue>
    </source>
</reference>
<evidence type="ECO:0000313" key="3">
    <source>
        <dbReference type="Proteomes" id="UP001186944"/>
    </source>
</evidence>
<feature type="transmembrane region" description="Helical" evidence="1">
    <location>
        <begin position="247"/>
        <end position="268"/>
    </location>
</feature>
<feature type="transmembrane region" description="Helical" evidence="1">
    <location>
        <begin position="390"/>
        <end position="413"/>
    </location>
</feature>
<accession>A0AA88YRY5</accession>
<dbReference type="Gene3D" id="1.20.1070.10">
    <property type="entry name" value="Rhodopsin 7-helix transmembrane proteins"/>
    <property type="match status" value="1"/>
</dbReference>
<dbReference type="PANTHER" id="PTHR45902:SF1">
    <property type="entry name" value="LATROPHILIN RECEPTOR-LIKE PROTEIN A"/>
    <property type="match status" value="1"/>
</dbReference>
<feature type="transmembrane region" description="Helical" evidence="1">
    <location>
        <begin position="274"/>
        <end position="294"/>
    </location>
</feature>
<feature type="transmembrane region" description="Helical" evidence="1">
    <location>
        <begin position="210"/>
        <end position="235"/>
    </location>
</feature>
<dbReference type="EMBL" id="VSWD01000005">
    <property type="protein sequence ID" value="KAK3103506.1"/>
    <property type="molecule type" value="Genomic_DNA"/>
</dbReference>
<dbReference type="Proteomes" id="UP001186944">
    <property type="component" value="Unassembled WGS sequence"/>
</dbReference>
<comment type="caution">
    <text evidence="2">The sequence shown here is derived from an EMBL/GenBank/DDBJ whole genome shotgun (WGS) entry which is preliminary data.</text>
</comment>
<feature type="transmembrane region" description="Helical" evidence="1">
    <location>
        <begin position="357"/>
        <end position="378"/>
    </location>
</feature>
<keyword evidence="1" id="KW-1133">Transmembrane helix</keyword>
<evidence type="ECO:0000256" key="1">
    <source>
        <dbReference type="SAM" id="Phobius"/>
    </source>
</evidence>
<organism evidence="2 3">
    <name type="scientific">Pinctada imbricata</name>
    <name type="common">Atlantic pearl-oyster</name>
    <name type="synonym">Pinctada martensii</name>
    <dbReference type="NCBI Taxonomy" id="66713"/>
    <lineage>
        <taxon>Eukaryota</taxon>
        <taxon>Metazoa</taxon>
        <taxon>Spiralia</taxon>
        <taxon>Lophotrochozoa</taxon>
        <taxon>Mollusca</taxon>
        <taxon>Bivalvia</taxon>
        <taxon>Autobranchia</taxon>
        <taxon>Pteriomorphia</taxon>
        <taxon>Pterioida</taxon>
        <taxon>Pterioidea</taxon>
        <taxon>Pteriidae</taxon>
        <taxon>Pinctada</taxon>
    </lineage>
</organism>
<dbReference type="AlphaFoldDB" id="A0AA88YRY5"/>
<dbReference type="InterPro" id="IPR053231">
    <property type="entry name" value="GPCR_LN-TM7"/>
</dbReference>
<protein>
    <submittedName>
        <fullName evidence="2">Uncharacterized protein</fullName>
    </submittedName>
</protein>
<gene>
    <name evidence="2" type="ORF">FSP39_019715</name>
</gene>
<proteinExistence type="predicted"/>
<keyword evidence="3" id="KW-1185">Reference proteome</keyword>
<name>A0AA88YRY5_PINIB</name>